<keyword evidence="2" id="KW-1185">Reference proteome</keyword>
<dbReference type="Proteomes" id="UP001460270">
    <property type="component" value="Unassembled WGS sequence"/>
</dbReference>
<dbReference type="EMBL" id="JBBPFD010000012">
    <property type="protein sequence ID" value="KAK7904850.1"/>
    <property type="molecule type" value="Genomic_DNA"/>
</dbReference>
<protein>
    <submittedName>
        <fullName evidence="1">Uncharacterized protein</fullName>
    </submittedName>
</protein>
<evidence type="ECO:0000313" key="1">
    <source>
        <dbReference type="EMBL" id="KAK7904850.1"/>
    </source>
</evidence>
<organism evidence="1 2">
    <name type="scientific">Mugilogobius chulae</name>
    <name type="common">yellowstripe goby</name>
    <dbReference type="NCBI Taxonomy" id="88201"/>
    <lineage>
        <taxon>Eukaryota</taxon>
        <taxon>Metazoa</taxon>
        <taxon>Chordata</taxon>
        <taxon>Craniata</taxon>
        <taxon>Vertebrata</taxon>
        <taxon>Euteleostomi</taxon>
        <taxon>Actinopterygii</taxon>
        <taxon>Neopterygii</taxon>
        <taxon>Teleostei</taxon>
        <taxon>Neoteleostei</taxon>
        <taxon>Acanthomorphata</taxon>
        <taxon>Gobiaria</taxon>
        <taxon>Gobiiformes</taxon>
        <taxon>Gobioidei</taxon>
        <taxon>Gobiidae</taxon>
        <taxon>Gobionellinae</taxon>
        <taxon>Mugilogobius</taxon>
    </lineage>
</organism>
<evidence type="ECO:0000313" key="2">
    <source>
        <dbReference type="Proteomes" id="UP001460270"/>
    </source>
</evidence>
<dbReference type="AlphaFoldDB" id="A0AAW0NT15"/>
<gene>
    <name evidence="1" type="ORF">WMY93_017457</name>
</gene>
<name>A0AAW0NT15_9GOBI</name>
<comment type="caution">
    <text evidence="1">The sequence shown here is derived from an EMBL/GenBank/DDBJ whole genome shotgun (WGS) entry which is preliminary data.</text>
</comment>
<accession>A0AAW0NT15</accession>
<sequence>MYPETAEYVANYILRKPSLSLYEPLYVRRYWRSELPNFSTPHQGKGGYWWSPQRYQDVGTTWRDTHKHRVVLPGNTGFSDVPSSLTAGYCRRRPTLVWTYRWQKLRERVPQVLKRRQ</sequence>
<reference evidence="2" key="1">
    <citation type="submission" date="2024-04" db="EMBL/GenBank/DDBJ databases">
        <title>Salinicola lusitanus LLJ914,a marine bacterium isolated from the Okinawa Trough.</title>
        <authorList>
            <person name="Li J."/>
        </authorList>
    </citation>
    <scope>NUCLEOTIDE SEQUENCE [LARGE SCALE GENOMIC DNA]</scope>
</reference>
<proteinExistence type="predicted"/>